<evidence type="ECO:0000313" key="3">
    <source>
        <dbReference type="Proteomes" id="UP001221413"/>
    </source>
</evidence>
<sequence>MKFIRALLAAAVARSALAAVISSATPTTTDTIVPPSEPSYIPQPTGIRGPTDQKVDAAVAELRSSVISINAKYNATCTNSCNAAHIQAWGDEHAQAANAAIARLRVIPVGYLYWWYPRLVWNLGWIWIEIYYTLRFIWSRAGLKQSHPL</sequence>
<evidence type="ECO:0000313" key="2">
    <source>
        <dbReference type="EMBL" id="KAJ6258018.1"/>
    </source>
</evidence>
<proteinExistence type="predicted"/>
<protein>
    <submittedName>
        <fullName evidence="2">Uncharacterized protein</fullName>
    </submittedName>
</protein>
<keyword evidence="3" id="KW-1185">Reference proteome</keyword>
<dbReference type="AlphaFoldDB" id="A0AAD6ISU6"/>
<comment type="caution">
    <text evidence="2">The sequence shown here is derived from an EMBL/GenBank/DDBJ whole genome shotgun (WGS) entry which is preliminary data.</text>
</comment>
<name>A0AAD6ISU6_DREDA</name>
<feature type="signal peptide" evidence="1">
    <location>
        <begin position="1"/>
        <end position="18"/>
    </location>
</feature>
<organism evidence="2 3">
    <name type="scientific">Drechslerella dactyloides</name>
    <name type="common">Nematode-trapping fungus</name>
    <name type="synonym">Arthrobotrys dactyloides</name>
    <dbReference type="NCBI Taxonomy" id="74499"/>
    <lineage>
        <taxon>Eukaryota</taxon>
        <taxon>Fungi</taxon>
        <taxon>Dikarya</taxon>
        <taxon>Ascomycota</taxon>
        <taxon>Pezizomycotina</taxon>
        <taxon>Orbiliomycetes</taxon>
        <taxon>Orbiliales</taxon>
        <taxon>Orbiliaceae</taxon>
        <taxon>Drechslerella</taxon>
    </lineage>
</organism>
<dbReference type="Proteomes" id="UP001221413">
    <property type="component" value="Unassembled WGS sequence"/>
</dbReference>
<reference evidence="2" key="1">
    <citation type="submission" date="2023-01" db="EMBL/GenBank/DDBJ databases">
        <title>The chitinases involved in constricting ring structure development in the nematode-trapping fungus Drechslerella dactyloides.</title>
        <authorList>
            <person name="Wang R."/>
            <person name="Zhang L."/>
            <person name="Tang P."/>
            <person name="Li S."/>
            <person name="Liang L."/>
        </authorList>
    </citation>
    <scope>NUCLEOTIDE SEQUENCE</scope>
    <source>
        <strain evidence="2">YMF1.00031</strain>
    </source>
</reference>
<feature type="chain" id="PRO_5042105330" evidence="1">
    <location>
        <begin position="19"/>
        <end position="149"/>
    </location>
</feature>
<dbReference type="EMBL" id="JAQGDS010000009">
    <property type="protein sequence ID" value="KAJ6258018.1"/>
    <property type="molecule type" value="Genomic_DNA"/>
</dbReference>
<evidence type="ECO:0000256" key="1">
    <source>
        <dbReference type="SAM" id="SignalP"/>
    </source>
</evidence>
<accession>A0AAD6ISU6</accession>
<gene>
    <name evidence="2" type="ORF">Dda_6930</name>
</gene>
<keyword evidence="1" id="KW-0732">Signal</keyword>